<dbReference type="EMBL" id="JGZE01000010">
    <property type="protein sequence ID" value="KFI76955.1"/>
    <property type="molecule type" value="Genomic_DNA"/>
</dbReference>
<organism evidence="5 6">
    <name type="scientific">Bifidobacterium mongoliense DSM 21395</name>
    <dbReference type="NCBI Taxonomy" id="1437603"/>
    <lineage>
        <taxon>Bacteria</taxon>
        <taxon>Bacillati</taxon>
        <taxon>Actinomycetota</taxon>
        <taxon>Actinomycetes</taxon>
        <taxon>Bifidobacteriales</taxon>
        <taxon>Bifidobacteriaceae</taxon>
        <taxon>Bifidobacterium</taxon>
    </lineage>
</organism>
<dbReference type="SUPFAM" id="SSF49764">
    <property type="entry name" value="HSP20-like chaperones"/>
    <property type="match status" value="1"/>
</dbReference>
<dbReference type="eggNOG" id="COG0071">
    <property type="taxonomic scope" value="Bacteria"/>
</dbReference>
<dbReference type="AlphaFoldDB" id="A0A087C105"/>
<comment type="caution">
    <text evidence="5">The sequence shown here is derived from an EMBL/GenBank/DDBJ whole genome shotgun (WGS) entry which is preliminary data.</text>
</comment>
<dbReference type="OrthoDB" id="5242916at2"/>
<dbReference type="GeneID" id="93093680"/>
<feature type="region of interest" description="Disordered" evidence="3">
    <location>
        <begin position="79"/>
        <end position="100"/>
    </location>
</feature>
<evidence type="ECO:0000256" key="1">
    <source>
        <dbReference type="PROSITE-ProRule" id="PRU00285"/>
    </source>
</evidence>
<proteinExistence type="inferred from homology"/>
<comment type="similarity">
    <text evidence="1 2">Belongs to the small heat shock protein (HSP20) family.</text>
</comment>
<dbReference type="STRING" id="1437603.GCA_000771525_00120"/>
<dbReference type="InterPro" id="IPR008978">
    <property type="entry name" value="HSP20-like_chaperone"/>
</dbReference>
<evidence type="ECO:0000256" key="3">
    <source>
        <dbReference type="SAM" id="MobiDB-lite"/>
    </source>
</evidence>
<dbReference type="PROSITE" id="PS01031">
    <property type="entry name" value="SHSP"/>
    <property type="match status" value="1"/>
</dbReference>
<accession>A0A087C105</accession>
<dbReference type="Gene3D" id="2.60.40.790">
    <property type="match status" value="1"/>
</dbReference>
<evidence type="ECO:0000313" key="5">
    <source>
        <dbReference type="EMBL" id="KFI76955.1"/>
    </source>
</evidence>
<keyword evidence="6" id="KW-1185">Reference proteome</keyword>
<protein>
    <submittedName>
        <fullName evidence="5">Molecular chaperone Hsp20</fullName>
    </submittedName>
</protein>
<name>A0A087C105_9BIFI</name>
<dbReference type="Pfam" id="PF00011">
    <property type="entry name" value="HSP20"/>
    <property type="match status" value="1"/>
</dbReference>
<dbReference type="Proteomes" id="UP000029082">
    <property type="component" value="Unassembled WGS sequence"/>
</dbReference>
<reference evidence="5 6" key="1">
    <citation type="submission" date="2014-03" db="EMBL/GenBank/DDBJ databases">
        <title>Genomics of Bifidobacteria.</title>
        <authorList>
            <person name="Ventura M."/>
            <person name="Milani C."/>
            <person name="Lugli G.A."/>
        </authorList>
    </citation>
    <scope>NUCLEOTIDE SEQUENCE [LARGE SCALE GENOMIC DNA]</scope>
    <source>
        <strain evidence="5 6">DSM 21395</strain>
    </source>
</reference>
<dbReference type="CDD" id="cd06471">
    <property type="entry name" value="ACD_LpsHSP_like"/>
    <property type="match status" value="1"/>
</dbReference>
<feature type="domain" description="SHSP" evidence="4">
    <location>
        <begin position="34"/>
        <end position="160"/>
    </location>
</feature>
<gene>
    <name evidence="5" type="ORF">BMON_0509</name>
</gene>
<dbReference type="PANTHER" id="PTHR11527">
    <property type="entry name" value="HEAT-SHOCK PROTEIN 20 FAMILY MEMBER"/>
    <property type="match status" value="1"/>
</dbReference>
<dbReference type="RefSeq" id="WP_033511082.1">
    <property type="nucleotide sequence ID" value="NZ_JDUO01000001.1"/>
</dbReference>
<evidence type="ECO:0000256" key="2">
    <source>
        <dbReference type="RuleBase" id="RU003616"/>
    </source>
</evidence>
<dbReference type="InterPro" id="IPR002068">
    <property type="entry name" value="A-crystallin/Hsp20_dom"/>
</dbReference>
<evidence type="ECO:0000313" key="6">
    <source>
        <dbReference type="Proteomes" id="UP000029082"/>
    </source>
</evidence>
<dbReference type="InterPro" id="IPR031107">
    <property type="entry name" value="Small_HSP"/>
</dbReference>
<evidence type="ECO:0000259" key="4">
    <source>
        <dbReference type="PROSITE" id="PS01031"/>
    </source>
</evidence>
<sequence length="161" mass="17937">MAMFPAVLNDTTFADLFDDPFFSTWGDPSTRVGALTAPLNMKTDVRENDGSYDVDIDMPGFKKDDIAIELHDGYLTVSAHKDESHADNDKGDNAKEGKSDGGRWLRRERYVGSCSRNFYVGDQVKESDIKASYRDGTLCLQIAKVQPEPQVETKHQIAIEG</sequence>